<dbReference type="Pfam" id="PF16363">
    <property type="entry name" value="GDP_Man_Dehyd"/>
    <property type="match status" value="1"/>
</dbReference>
<dbReference type="Gene3D" id="3.40.50.720">
    <property type="entry name" value="NAD(P)-binding Rossmann-like Domain"/>
    <property type="match status" value="1"/>
</dbReference>
<protein>
    <submittedName>
        <fullName evidence="2">NAD-dependent epimerase/dehydratase family protein</fullName>
    </submittedName>
</protein>
<evidence type="ECO:0000259" key="1">
    <source>
        <dbReference type="Pfam" id="PF16363"/>
    </source>
</evidence>
<feature type="domain" description="NAD(P)-binding" evidence="1">
    <location>
        <begin position="14"/>
        <end position="317"/>
    </location>
</feature>
<dbReference type="AlphaFoldDB" id="A0A9X9X4M5"/>
<dbReference type="RefSeq" id="WP_211864771.1">
    <property type="nucleotide sequence ID" value="NZ_JAAEDM010000141.1"/>
</dbReference>
<dbReference type="InterPro" id="IPR036291">
    <property type="entry name" value="NAD(P)-bd_dom_sf"/>
</dbReference>
<dbReference type="PANTHER" id="PTHR43000">
    <property type="entry name" value="DTDP-D-GLUCOSE 4,6-DEHYDRATASE-RELATED"/>
    <property type="match status" value="1"/>
</dbReference>
<evidence type="ECO:0000313" key="2">
    <source>
        <dbReference type="EMBL" id="MBR0674354.1"/>
    </source>
</evidence>
<reference evidence="2" key="2">
    <citation type="journal article" date="2021" name="Syst. Appl. Microbiol.">
        <title>Roseomonas hellenica sp. nov., isolated from roots of wild-growing Alkanna tinctoria.</title>
        <authorList>
            <person name="Rat A."/>
            <person name="Naranjo H.D."/>
            <person name="Lebbe L."/>
            <person name="Cnockaert M."/>
            <person name="Krigas N."/>
            <person name="Grigoriadou K."/>
            <person name="Maloupa E."/>
            <person name="Willems A."/>
        </authorList>
    </citation>
    <scope>NUCLEOTIDE SEQUENCE</scope>
    <source>
        <strain evidence="2">LMG 31231</strain>
    </source>
</reference>
<name>A0A9X9X4M5_9PROT</name>
<evidence type="ECO:0000313" key="3">
    <source>
        <dbReference type="Proteomes" id="UP001138751"/>
    </source>
</evidence>
<organism evidence="2 3">
    <name type="scientific">Neoroseomonas soli</name>
    <dbReference type="NCBI Taxonomy" id="1081025"/>
    <lineage>
        <taxon>Bacteria</taxon>
        <taxon>Pseudomonadati</taxon>
        <taxon>Pseudomonadota</taxon>
        <taxon>Alphaproteobacteria</taxon>
        <taxon>Acetobacterales</taxon>
        <taxon>Acetobacteraceae</taxon>
        <taxon>Neoroseomonas</taxon>
    </lineage>
</organism>
<sequence length="335" mass="37171">MSGAADFWAGKRVFVTGAAGFLGSWTVQELNRRGATTIGYVRDGGWHLARRDDPATEPHFIVAGALEDYETVLRAINEYEADTVLHLGAQPIVGIANRSPRSTFEANIRGTWNVLDACRELGGLVKRIVVASSDKAYGTAPTLPYDETMPLRGRHPYDASKSCTDIIAQTYHKSYGLPICITRAGNFYGGRDLNFNRIVPGVVRWALRGERPVLRSDGSMIRDYIYVRDVVLAYLTVAERMEDPAIHGEAFNFSTEQPLSVLQLLGHILAAAGREDLEPIILGQASNEIPEQHLSAAKARRMLGWKPAWTLDAALTETVAWYRDWMARAERDLRA</sequence>
<reference evidence="2" key="1">
    <citation type="submission" date="2020-01" db="EMBL/GenBank/DDBJ databases">
        <authorList>
            <person name="Rat A."/>
        </authorList>
    </citation>
    <scope>NUCLEOTIDE SEQUENCE</scope>
    <source>
        <strain evidence="2">LMG 31231</strain>
    </source>
</reference>
<dbReference type="SUPFAM" id="SSF51735">
    <property type="entry name" value="NAD(P)-binding Rossmann-fold domains"/>
    <property type="match status" value="1"/>
</dbReference>
<accession>A0A9X9X4M5</accession>
<proteinExistence type="predicted"/>
<comment type="caution">
    <text evidence="2">The sequence shown here is derived from an EMBL/GenBank/DDBJ whole genome shotgun (WGS) entry which is preliminary data.</text>
</comment>
<dbReference type="EMBL" id="JAAEDM010000141">
    <property type="protein sequence ID" value="MBR0674354.1"/>
    <property type="molecule type" value="Genomic_DNA"/>
</dbReference>
<dbReference type="Proteomes" id="UP001138751">
    <property type="component" value="Unassembled WGS sequence"/>
</dbReference>
<dbReference type="Gene3D" id="3.90.25.10">
    <property type="entry name" value="UDP-galactose 4-epimerase, domain 1"/>
    <property type="match status" value="1"/>
</dbReference>
<dbReference type="InterPro" id="IPR016040">
    <property type="entry name" value="NAD(P)-bd_dom"/>
</dbReference>
<keyword evidence="3" id="KW-1185">Reference proteome</keyword>
<gene>
    <name evidence="2" type="ORF">GXW76_24500</name>
</gene>